<evidence type="ECO:0000259" key="1">
    <source>
        <dbReference type="Pfam" id="PF13843"/>
    </source>
</evidence>
<reference evidence="3" key="1">
    <citation type="submission" date="2010-06" db="EMBL/GenBank/DDBJ databases">
        <authorList>
            <person name="Jiang H."/>
            <person name="Abraham K."/>
            <person name="Ali S."/>
            <person name="Alsbrooks S.L."/>
            <person name="Anim B.N."/>
            <person name="Anosike U.S."/>
            <person name="Attaway T."/>
            <person name="Bandaranaike D.P."/>
            <person name="Battles P.K."/>
            <person name="Bell S.N."/>
            <person name="Bell A.V."/>
            <person name="Beltran B."/>
            <person name="Bickham C."/>
            <person name="Bustamante Y."/>
            <person name="Caleb T."/>
            <person name="Canada A."/>
            <person name="Cardenas V."/>
            <person name="Carter K."/>
            <person name="Chacko J."/>
            <person name="Chandrabose M.N."/>
            <person name="Chavez D."/>
            <person name="Chavez A."/>
            <person name="Chen L."/>
            <person name="Chu H.-S."/>
            <person name="Claassen K.J."/>
            <person name="Cockrell R."/>
            <person name="Collins M."/>
            <person name="Cooper J.A."/>
            <person name="Cree A."/>
            <person name="Curry S.M."/>
            <person name="Da Y."/>
            <person name="Dao M.D."/>
            <person name="Das B."/>
            <person name="Davila M.-L."/>
            <person name="Davy-Carroll L."/>
            <person name="Denson S."/>
            <person name="Dinh H."/>
            <person name="Ebong V.E."/>
            <person name="Edwards J.R."/>
            <person name="Egan A."/>
            <person name="El-Daye J."/>
            <person name="Escobedo L."/>
            <person name="Fernandez S."/>
            <person name="Fernando P.R."/>
            <person name="Flagg N."/>
            <person name="Forbes L.D."/>
            <person name="Fowler R.G."/>
            <person name="Fu Q."/>
            <person name="Gabisi R.A."/>
            <person name="Ganer J."/>
            <person name="Garbino Pronczuk A."/>
            <person name="Garcia R.M."/>
            <person name="Garner T."/>
            <person name="Garrett T.E."/>
            <person name="Gonzalez D.A."/>
            <person name="Hamid H."/>
            <person name="Hawkins E.S."/>
            <person name="Hirani K."/>
            <person name="Hogues M.E."/>
            <person name="Hollins B."/>
            <person name="Hsiao C.-H."/>
            <person name="Jabil R."/>
            <person name="James M.L."/>
            <person name="Jhangiani S.N."/>
            <person name="Johnson B."/>
            <person name="Johnson Q."/>
            <person name="Joshi V."/>
            <person name="Kalu J.B."/>
            <person name="Kam C."/>
            <person name="Kashfia A."/>
            <person name="Keebler J."/>
            <person name="Kisamo H."/>
            <person name="Kovar C.L."/>
            <person name="Lago L.A."/>
            <person name="Lai C.-Y."/>
            <person name="Laidlaw J."/>
            <person name="Lara F."/>
            <person name="Le T.-K."/>
            <person name="Lee S.L."/>
            <person name="Legall F.H."/>
            <person name="Lemon S.J."/>
            <person name="Lewis L.R."/>
            <person name="Li B."/>
            <person name="Liu Y."/>
            <person name="Liu Y.-S."/>
            <person name="Lopez J."/>
            <person name="Lozado R.J."/>
            <person name="Lu J."/>
            <person name="Madu R.C."/>
            <person name="Maheshwari M."/>
            <person name="Maheshwari R."/>
            <person name="Malloy K."/>
            <person name="Martinez E."/>
            <person name="Mathew T."/>
            <person name="Mercado I.C."/>
            <person name="Mercado C."/>
            <person name="Meyer B."/>
            <person name="Montgomery K."/>
            <person name="Morgan M.B."/>
            <person name="Munidasa M."/>
            <person name="Nazareth L.V."/>
            <person name="Nelson J."/>
            <person name="Ng B.M."/>
            <person name="Nguyen N.B."/>
            <person name="Nguyen P.Q."/>
            <person name="Nguyen T."/>
            <person name="Obregon M."/>
            <person name="Okwuonu G.O."/>
            <person name="Onwere C.G."/>
            <person name="Orozco G."/>
            <person name="Parra A."/>
            <person name="Patel S."/>
            <person name="Patil S."/>
            <person name="Perez A."/>
            <person name="Perez Y."/>
            <person name="Pham C."/>
            <person name="Primus E.L."/>
            <person name="Pu L.-L."/>
            <person name="Puazo M."/>
            <person name="Qin X."/>
            <person name="Quiroz J.B."/>
            <person name="Reese J."/>
            <person name="Richards S."/>
            <person name="Rives C.M."/>
            <person name="Robberts R."/>
            <person name="Ruiz S.J."/>
            <person name="Ruiz M.J."/>
            <person name="Santibanez J."/>
            <person name="Schneider B.W."/>
            <person name="Sisson I."/>
            <person name="Smith M."/>
            <person name="Sodergren E."/>
            <person name="Song X.-Z."/>
            <person name="Song B.B."/>
            <person name="Summersgill H."/>
            <person name="Thelus R."/>
            <person name="Thornton R.D."/>
            <person name="Trejos Z.Y."/>
            <person name="Usmani K."/>
            <person name="Vattathil S."/>
            <person name="Villasana D."/>
            <person name="Walker D.L."/>
            <person name="Wang S."/>
            <person name="Wang K."/>
            <person name="White C.S."/>
            <person name="Williams A.C."/>
            <person name="Williamson J."/>
            <person name="Wilson K."/>
            <person name="Woghiren I.O."/>
            <person name="Woodworth J.R."/>
            <person name="Worley K.C."/>
            <person name="Wright R.A."/>
            <person name="Wu W."/>
            <person name="Young L."/>
            <person name="Zhang L."/>
            <person name="Zhang J."/>
            <person name="Zhu Y."/>
            <person name="Muzny D.M."/>
            <person name="Weinstock G."/>
            <person name="Gibbs R.A."/>
        </authorList>
    </citation>
    <scope>NUCLEOTIDE SEQUENCE [LARGE SCALE GENOMIC DNA]</scope>
    <source>
        <strain evidence="3">LSR1</strain>
    </source>
</reference>
<dbReference type="InterPro" id="IPR029526">
    <property type="entry name" value="PGBD"/>
</dbReference>
<keyword evidence="3" id="KW-1185">Reference proteome</keyword>
<accession>A0A8R2NNS2</accession>
<name>A0A8R2NNS2_ACYPI</name>
<dbReference type="KEGG" id="api:100572859"/>
<dbReference type="GeneID" id="100572859"/>
<evidence type="ECO:0000313" key="2">
    <source>
        <dbReference type="EnsemblMetazoa" id="XP_029341963.1"/>
    </source>
</evidence>
<proteinExistence type="predicted"/>
<dbReference type="EnsemblMetazoa" id="XM_029486101.1">
    <property type="protein sequence ID" value="XP_029341961.1"/>
    <property type="gene ID" value="LOC100572859"/>
</dbReference>
<dbReference type="RefSeq" id="XP_029341961.1">
    <property type="nucleotide sequence ID" value="XM_029486101.1"/>
</dbReference>
<feature type="domain" description="PiggyBac transposable element-derived protein" evidence="1">
    <location>
        <begin position="155"/>
        <end position="467"/>
    </location>
</feature>
<dbReference type="PANTHER" id="PTHR47272:SF2">
    <property type="entry name" value="PIGGYBAC TRANSPOSABLE ELEMENT-DERIVED PROTEIN 3-LIKE"/>
    <property type="match status" value="1"/>
</dbReference>
<evidence type="ECO:0000313" key="3">
    <source>
        <dbReference type="Proteomes" id="UP000007819"/>
    </source>
</evidence>
<sequence>MASHSILADDYILELLGDGTNSELSDLSDEDDEYFKSSEFDCLMTNFDDGDFNLLLDEDDDKEDEIVPVNTDPVTRYQSQNQTLRSATVAVDQSIDTEVENITVTNEITETNTPTTSSLAYIDKCNIRWKKQPFVPPKITLKKPRDRLYPNSTPTPLDYFLKYFPESEFENMANYTNTYAEQIGRLNWKPTNSKEMKIFVGIHLYMGVLNLPRIRMYWEQKSRINTIADNMTRNRFFELRFNFHVIDNNTIPTNNTDRFIKVRPLYDLLKKICNELPVEKNISVDEQMVPFKGKLSAKQYMRGKPNPWGIKLFLLCGEDGLVYNFIIYQGSTTELNQDMQKKYGLGSAVVLHLTDLLGKNQHFLFMDNFFTSYNLLHALQHKQIFAAGTIRVNRFVKPPFLTDKELSKMGRGTTFEVSSDVPNSKIGLVKWYDNKPVLLGSNFITSGTPDEVSRYDKKEKKIHFNKQTRNSETLQPINGRR</sequence>
<organism evidence="2 3">
    <name type="scientific">Acyrthosiphon pisum</name>
    <name type="common">Pea aphid</name>
    <dbReference type="NCBI Taxonomy" id="7029"/>
    <lineage>
        <taxon>Eukaryota</taxon>
        <taxon>Metazoa</taxon>
        <taxon>Ecdysozoa</taxon>
        <taxon>Arthropoda</taxon>
        <taxon>Hexapoda</taxon>
        <taxon>Insecta</taxon>
        <taxon>Pterygota</taxon>
        <taxon>Neoptera</taxon>
        <taxon>Paraneoptera</taxon>
        <taxon>Hemiptera</taxon>
        <taxon>Sternorrhyncha</taxon>
        <taxon>Aphidomorpha</taxon>
        <taxon>Aphidoidea</taxon>
        <taxon>Aphididae</taxon>
        <taxon>Macrosiphini</taxon>
        <taxon>Acyrthosiphon</taxon>
    </lineage>
</organism>
<dbReference type="Pfam" id="PF13843">
    <property type="entry name" value="DDE_Tnp_1_7"/>
    <property type="match status" value="1"/>
</dbReference>
<dbReference type="RefSeq" id="XP_029341963.1">
    <property type="nucleotide sequence ID" value="XM_029486103.1"/>
</dbReference>
<dbReference type="OrthoDB" id="123207at2759"/>
<protein>
    <recommendedName>
        <fullName evidence="1">PiggyBac transposable element-derived protein domain-containing protein</fullName>
    </recommendedName>
</protein>
<dbReference type="EnsemblMetazoa" id="XM_029486103.1">
    <property type="protein sequence ID" value="XP_029341963.1"/>
    <property type="gene ID" value="LOC100572859"/>
</dbReference>
<dbReference type="PANTHER" id="PTHR47272">
    <property type="entry name" value="DDE_TNP_1_7 DOMAIN-CONTAINING PROTEIN"/>
    <property type="match status" value="1"/>
</dbReference>
<reference evidence="2" key="2">
    <citation type="submission" date="2022-06" db="UniProtKB">
        <authorList>
            <consortium name="EnsemblMetazoa"/>
        </authorList>
    </citation>
    <scope>IDENTIFICATION</scope>
</reference>
<dbReference type="Proteomes" id="UP000007819">
    <property type="component" value="Chromosome X"/>
</dbReference>
<dbReference type="AlphaFoldDB" id="A0A8R2NNS2"/>